<evidence type="ECO:0000313" key="2">
    <source>
        <dbReference type="EMBL" id="TWT59784.1"/>
    </source>
</evidence>
<evidence type="ECO:0000313" key="4">
    <source>
        <dbReference type="Proteomes" id="UP000316095"/>
    </source>
</evidence>
<dbReference type="RefSeq" id="WP_146501976.1">
    <property type="nucleotide sequence ID" value="NZ_SJPG01000001.1"/>
</dbReference>
<dbReference type="AlphaFoldDB" id="A0A5C5XM14"/>
<gene>
    <name evidence="2" type="ORF">Pan54_04940</name>
    <name evidence="3" type="ORF">Pan54_42540</name>
</gene>
<name>A0A5C5XM14_9PLAN</name>
<dbReference type="EMBL" id="SJPG01000001">
    <property type="protein sequence ID" value="TWT59784.1"/>
    <property type="molecule type" value="Genomic_DNA"/>
</dbReference>
<dbReference type="OrthoDB" id="215598at2"/>
<reference evidence="3 4" key="1">
    <citation type="submission" date="2019-02" db="EMBL/GenBank/DDBJ databases">
        <title>Deep-cultivation of Planctomycetes and their phenomic and genomic characterization uncovers novel biology.</title>
        <authorList>
            <person name="Wiegand S."/>
            <person name="Jogler M."/>
            <person name="Boedeker C."/>
            <person name="Pinto D."/>
            <person name="Vollmers J."/>
            <person name="Rivas-Marin E."/>
            <person name="Kohn T."/>
            <person name="Peeters S.H."/>
            <person name="Heuer A."/>
            <person name="Rast P."/>
            <person name="Oberbeckmann S."/>
            <person name="Bunk B."/>
            <person name="Jeske O."/>
            <person name="Meyerdierks A."/>
            <person name="Storesund J.E."/>
            <person name="Kallscheuer N."/>
            <person name="Luecker S."/>
            <person name="Lage O.M."/>
            <person name="Pohl T."/>
            <person name="Merkel B.J."/>
            <person name="Hornburger P."/>
            <person name="Mueller R.-W."/>
            <person name="Bruemmer F."/>
            <person name="Labrenz M."/>
            <person name="Spormann A.M."/>
            <person name="Op Den Camp H."/>
            <person name="Overmann J."/>
            <person name="Amann R."/>
            <person name="Jetten M.S.M."/>
            <person name="Mascher T."/>
            <person name="Medema M.H."/>
            <person name="Devos D.P."/>
            <person name="Kaster A.-K."/>
            <person name="Ovreas L."/>
            <person name="Rohde M."/>
            <person name="Galperin M.Y."/>
            <person name="Jogler C."/>
        </authorList>
    </citation>
    <scope>NUCLEOTIDE SEQUENCE [LARGE SCALE GENOMIC DNA]</scope>
    <source>
        <strain evidence="3 4">Pan54</strain>
    </source>
</reference>
<comment type="caution">
    <text evidence="3">The sequence shown here is derived from an EMBL/GenBank/DDBJ whole genome shotgun (WGS) entry which is preliminary data.</text>
</comment>
<feature type="domain" description="Insertion element IS402-like" evidence="1">
    <location>
        <begin position="28"/>
        <end position="103"/>
    </location>
</feature>
<keyword evidence="4" id="KW-1185">Reference proteome</keyword>
<protein>
    <recommendedName>
        <fullName evidence="1">Insertion element IS402-like domain-containing protein</fullName>
    </recommendedName>
</protein>
<dbReference type="PANTHER" id="PTHR46637">
    <property type="entry name" value="TIS1421-TRANSPOSASE PROTEIN A"/>
    <property type="match status" value="1"/>
</dbReference>
<evidence type="ECO:0000259" key="1">
    <source>
        <dbReference type="Pfam" id="PF13340"/>
    </source>
</evidence>
<dbReference type="Pfam" id="PF13340">
    <property type="entry name" value="DUF4096"/>
    <property type="match status" value="1"/>
</dbReference>
<dbReference type="InterPro" id="IPR025161">
    <property type="entry name" value="IS402-like_dom"/>
</dbReference>
<organism evidence="3 4">
    <name type="scientific">Rubinisphaera italica</name>
    <dbReference type="NCBI Taxonomy" id="2527969"/>
    <lineage>
        <taxon>Bacteria</taxon>
        <taxon>Pseudomonadati</taxon>
        <taxon>Planctomycetota</taxon>
        <taxon>Planctomycetia</taxon>
        <taxon>Planctomycetales</taxon>
        <taxon>Planctomycetaceae</taxon>
        <taxon>Rubinisphaera</taxon>
    </lineage>
</organism>
<proteinExistence type="predicted"/>
<dbReference type="PANTHER" id="PTHR46637:SF1">
    <property type="entry name" value="BLL5188 PROTEIN"/>
    <property type="match status" value="1"/>
</dbReference>
<evidence type="ECO:0000313" key="3">
    <source>
        <dbReference type="EMBL" id="TWT63501.1"/>
    </source>
</evidence>
<dbReference type="InterPro" id="IPR052909">
    <property type="entry name" value="Transposase_6_like"/>
</dbReference>
<accession>A0A5C5XM14</accession>
<dbReference type="EMBL" id="SJPG01000001">
    <property type="protein sequence ID" value="TWT63501.1"/>
    <property type="molecule type" value="Genomic_DNA"/>
</dbReference>
<dbReference type="Proteomes" id="UP000316095">
    <property type="component" value="Unassembled WGS sequence"/>
</dbReference>
<sequence length="148" mass="16756">MLMTLVWWPKRHRSSTSSVSKTDRTVVLTDRQWNLIADLFPWIPPAKQGGRPKVHPRDCLEGVLWILVTGARWKDLPKAYPSKATCHRRHAAWSGDGTLMKVWERLLVTMEENGQIDLSETFGDGTFASAKKGVKRLVPPVVGKAQRL</sequence>